<sequence length="396" mass="44416">MWTNKNFLYFLSGQIASSIGLALFTTSLPFLVMYLNGNASDISGVQSMFIVPQIFILLIGGVFVDRLPKKTVIILLNILRATALFIISVLIFTGRIELWHIYVLTFLLGLFSTIYQPALRAFLPSVISKEFLIRANSYRSMIRETSEMIGPVFAAFLVTAYGIFLTFGVTAVSFLLAAVSYVFIAVNRPPDPNTRNTIMSDFKSGVKILFEKKWLGSSIFIGSIVNVGIASFDVIILPVYAEYHFDGIQSYGLLLSSMAVGAFLGALVISRQTKIEKRMKKYYSFMLILGLSILLLYFINHFYIVLIIMLLIGFSISSFIILWDSTIQELIEEKFLGRIISLQMFGGLLLLPVGYYFFGVIIDYINFEISIIISALIIILSALTGLLIRKIYGIHI</sequence>
<evidence type="ECO:0000256" key="3">
    <source>
        <dbReference type="ARBA" id="ARBA00022475"/>
    </source>
</evidence>
<evidence type="ECO:0000256" key="2">
    <source>
        <dbReference type="ARBA" id="ARBA00022448"/>
    </source>
</evidence>
<feature type="transmembrane region" description="Helical" evidence="7">
    <location>
        <begin position="169"/>
        <end position="186"/>
    </location>
</feature>
<dbReference type="Proteomes" id="UP001597519">
    <property type="component" value="Unassembled WGS sequence"/>
</dbReference>
<dbReference type="PANTHER" id="PTHR23513">
    <property type="entry name" value="INTEGRAL MEMBRANE EFFLUX PROTEIN-RELATED"/>
    <property type="match status" value="1"/>
</dbReference>
<organism evidence="9 10">
    <name type="scientific">Corticicoccus populi</name>
    <dbReference type="NCBI Taxonomy" id="1812821"/>
    <lineage>
        <taxon>Bacteria</taxon>
        <taxon>Bacillati</taxon>
        <taxon>Bacillota</taxon>
        <taxon>Bacilli</taxon>
        <taxon>Bacillales</taxon>
        <taxon>Staphylococcaceae</taxon>
        <taxon>Corticicoccus</taxon>
    </lineage>
</organism>
<evidence type="ECO:0000256" key="4">
    <source>
        <dbReference type="ARBA" id="ARBA00022692"/>
    </source>
</evidence>
<keyword evidence="4 7" id="KW-0812">Transmembrane</keyword>
<dbReference type="PANTHER" id="PTHR23513:SF11">
    <property type="entry name" value="STAPHYLOFERRIN A TRANSPORTER"/>
    <property type="match status" value="1"/>
</dbReference>
<dbReference type="Gene3D" id="1.20.1250.20">
    <property type="entry name" value="MFS general substrate transporter like domains"/>
    <property type="match status" value="1"/>
</dbReference>
<evidence type="ECO:0000256" key="7">
    <source>
        <dbReference type="SAM" id="Phobius"/>
    </source>
</evidence>
<evidence type="ECO:0000256" key="1">
    <source>
        <dbReference type="ARBA" id="ARBA00004651"/>
    </source>
</evidence>
<dbReference type="CDD" id="cd06173">
    <property type="entry name" value="MFS_MefA_like"/>
    <property type="match status" value="1"/>
</dbReference>
<feature type="transmembrane region" description="Helical" evidence="7">
    <location>
        <begin position="251"/>
        <end position="270"/>
    </location>
</feature>
<feature type="transmembrane region" description="Helical" evidence="7">
    <location>
        <begin position="44"/>
        <end position="64"/>
    </location>
</feature>
<feature type="transmembrane region" description="Helical" evidence="7">
    <location>
        <begin position="305"/>
        <end position="323"/>
    </location>
</feature>
<dbReference type="InterPro" id="IPR036259">
    <property type="entry name" value="MFS_trans_sf"/>
</dbReference>
<dbReference type="EMBL" id="JBHUOQ010000001">
    <property type="protein sequence ID" value="MFD2829504.1"/>
    <property type="molecule type" value="Genomic_DNA"/>
</dbReference>
<dbReference type="InterPro" id="IPR011701">
    <property type="entry name" value="MFS"/>
</dbReference>
<keyword evidence="6 7" id="KW-0472">Membrane</keyword>
<evidence type="ECO:0000313" key="10">
    <source>
        <dbReference type="Proteomes" id="UP001597519"/>
    </source>
</evidence>
<protein>
    <submittedName>
        <fullName evidence="9">MFS transporter</fullName>
    </submittedName>
</protein>
<dbReference type="SUPFAM" id="SSF103473">
    <property type="entry name" value="MFS general substrate transporter"/>
    <property type="match status" value="1"/>
</dbReference>
<evidence type="ECO:0000256" key="5">
    <source>
        <dbReference type="ARBA" id="ARBA00022989"/>
    </source>
</evidence>
<evidence type="ECO:0000259" key="8">
    <source>
        <dbReference type="PROSITE" id="PS50850"/>
    </source>
</evidence>
<reference evidence="10" key="1">
    <citation type="journal article" date="2019" name="Int. J. Syst. Evol. Microbiol.">
        <title>The Global Catalogue of Microorganisms (GCM) 10K type strain sequencing project: providing services to taxonomists for standard genome sequencing and annotation.</title>
        <authorList>
            <consortium name="The Broad Institute Genomics Platform"/>
            <consortium name="The Broad Institute Genome Sequencing Center for Infectious Disease"/>
            <person name="Wu L."/>
            <person name="Ma J."/>
        </authorList>
    </citation>
    <scope>NUCLEOTIDE SEQUENCE [LARGE SCALE GENOMIC DNA]</scope>
    <source>
        <strain evidence="10">KCTC 33575</strain>
    </source>
</reference>
<keyword evidence="10" id="KW-1185">Reference proteome</keyword>
<keyword evidence="2" id="KW-0813">Transport</keyword>
<feature type="domain" description="Major facilitator superfamily (MFS) profile" evidence="8">
    <location>
        <begin position="6"/>
        <end position="392"/>
    </location>
</feature>
<feature type="transmembrane region" description="Helical" evidence="7">
    <location>
        <begin position="364"/>
        <end position="388"/>
    </location>
</feature>
<keyword evidence="3" id="KW-1003">Cell membrane</keyword>
<dbReference type="PROSITE" id="PS50850">
    <property type="entry name" value="MFS"/>
    <property type="match status" value="1"/>
</dbReference>
<evidence type="ECO:0000256" key="6">
    <source>
        <dbReference type="ARBA" id="ARBA00023136"/>
    </source>
</evidence>
<accession>A0ABW5WT48</accession>
<keyword evidence="5 7" id="KW-1133">Transmembrane helix</keyword>
<feature type="transmembrane region" description="Helical" evidence="7">
    <location>
        <begin position="214"/>
        <end position="239"/>
    </location>
</feature>
<proteinExistence type="predicted"/>
<dbReference type="InterPro" id="IPR020846">
    <property type="entry name" value="MFS_dom"/>
</dbReference>
<gene>
    <name evidence="9" type="ORF">ACFSX4_03425</name>
</gene>
<feature type="transmembrane region" description="Helical" evidence="7">
    <location>
        <begin position="282"/>
        <end position="299"/>
    </location>
</feature>
<comment type="subcellular location">
    <subcellularLocation>
        <location evidence="1">Cell membrane</location>
        <topology evidence="1">Multi-pass membrane protein</topology>
    </subcellularLocation>
</comment>
<name>A0ABW5WT48_9STAP</name>
<dbReference type="Pfam" id="PF07690">
    <property type="entry name" value="MFS_1"/>
    <property type="match status" value="1"/>
</dbReference>
<feature type="transmembrane region" description="Helical" evidence="7">
    <location>
        <begin position="71"/>
        <end position="93"/>
    </location>
</feature>
<feature type="transmembrane region" description="Helical" evidence="7">
    <location>
        <begin position="99"/>
        <end position="123"/>
    </location>
</feature>
<evidence type="ECO:0000313" key="9">
    <source>
        <dbReference type="EMBL" id="MFD2829504.1"/>
    </source>
</evidence>
<feature type="transmembrane region" description="Helical" evidence="7">
    <location>
        <begin position="144"/>
        <end position="163"/>
    </location>
</feature>
<dbReference type="RefSeq" id="WP_377771560.1">
    <property type="nucleotide sequence ID" value="NZ_JBHUOQ010000001.1"/>
</dbReference>
<feature type="transmembrane region" description="Helical" evidence="7">
    <location>
        <begin position="7"/>
        <end position="32"/>
    </location>
</feature>
<comment type="caution">
    <text evidence="9">The sequence shown here is derived from an EMBL/GenBank/DDBJ whole genome shotgun (WGS) entry which is preliminary data.</text>
</comment>
<feature type="transmembrane region" description="Helical" evidence="7">
    <location>
        <begin position="335"/>
        <end position="358"/>
    </location>
</feature>